<proteinExistence type="predicted"/>
<evidence type="ECO:0000313" key="2">
    <source>
        <dbReference type="EMBL" id="MBB2495809.1"/>
    </source>
</evidence>
<dbReference type="EMBL" id="JACJUD010000003">
    <property type="protein sequence ID" value="MBB2495809.1"/>
    <property type="molecule type" value="Genomic_DNA"/>
</dbReference>
<reference evidence="2 3" key="1">
    <citation type="submission" date="2020-08" db="EMBL/GenBank/DDBJ databases">
        <authorList>
            <person name="Kim C.M."/>
        </authorList>
    </citation>
    <scope>NUCLEOTIDE SEQUENCE [LARGE SCALE GENOMIC DNA]</scope>
    <source>
        <strain evidence="2 3">UL070</strain>
    </source>
</reference>
<keyword evidence="1" id="KW-1133">Transmembrane helix</keyword>
<sequence length="67" mass="7276">MSTSLLLWGLLFGSVGLGYFLYGKKQNAVVPMVCGLALMIFPYFTEDTLLLVGIGGALSVLPYFVRL</sequence>
<name>A0A7W4QAM3_9GAMM</name>
<evidence type="ECO:0000256" key="1">
    <source>
        <dbReference type="SAM" id="Phobius"/>
    </source>
</evidence>
<feature type="transmembrane region" description="Helical" evidence="1">
    <location>
        <begin position="49"/>
        <end position="65"/>
    </location>
</feature>
<evidence type="ECO:0000313" key="3">
    <source>
        <dbReference type="Proteomes" id="UP000542720"/>
    </source>
</evidence>
<gene>
    <name evidence="2" type="ORF">H3H51_12340</name>
</gene>
<dbReference type="RefSeq" id="WP_183089326.1">
    <property type="nucleotide sequence ID" value="NZ_JACJUD010000003.1"/>
</dbReference>
<comment type="caution">
    <text evidence="2">The sequence shown here is derived from an EMBL/GenBank/DDBJ whole genome shotgun (WGS) entry which is preliminary data.</text>
</comment>
<dbReference type="Proteomes" id="UP000542720">
    <property type="component" value="Unassembled WGS sequence"/>
</dbReference>
<keyword evidence="3" id="KW-1185">Reference proteome</keyword>
<feature type="transmembrane region" description="Helical" evidence="1">
    <location>
        <begin position="28"/>
        <end position="44"/>
    </location>
</feature>
<keyword evidence="1" id="KW-0472">Membrane</keyword>
<evidence type="ECO:0008006" key="4">
    <source>
        <dbReference type="Google" id="ProtNLM"/>
    </source>
</evidence>
<keyword evidence="1" id="KW-0812">Transmembrane</keyword>
<protein>
    <recommendedName>
        <fullName evidence="4">Amino acid transport protein</fullName>
    </recommendedName>
</protein>
<dbReference type="AlphaFoldDB" id="A0A7W4QAM3"/>
<accession>A0A7W4QAM3</accession>
<organism evidence="2 3">
    <name type="scientific">Aquipseudomonas ullengensis</name>
    <dbReference type="NCBI Taxonomy" id="2759166"/>
    <lineage>
        <taxon>Bacteria</taxon>
        <taxon>Pseudomonadati</taxon>
        <taxon>Pseudomonadota</taxon>
        <taxon>Gammaproteobacteria</taxon>
        <taxon>Pseudomonadales</taxon>
        <taxon>Pseudomonadaceae</taxon>
        <taxon>Aquipseudomonas</taxon>
    </lineage>
</organism>